<reference evidence="11 12" key="1">
    <citation type="journal article" date="2013" name="Nature">
        <title>The genomes of four tapeworm species reveal adaptations to parasitism.</title>
        <authorList>
            <person name="Tsai I.J."/>
            <person name="Zarowiecki M."/>
            <person name="Holroyd N."/>
            <person name="Garciarrubio A."/>
            <person name="Sanchez-Flores A."/>
            <person name="Brooks K.L."/>
            <person name="Tracey A."/>
            <person name="Bobes R.J."/>
            <person name="Fragoso G."/>
            <person name="Sciutto E."/>
            <person name="Aslett M."/>
            <person name="Beasley H."/>
            <person name="Bennett H.M."/>
            <person name="Cai J."/>
            <person name="Camicia F."/>
            <person name="Clark R."/>
            <person name="Cucher M."/>
            <person name="De Silva N."/>
            <person name="Day T.A."/>
            <person name="Deplazes P."/>
            <person name="Estrada K."/>
            <person name="Fernandez C."/>
            <person name="Holland P.W."/>
            <person name="Hou J."/>
            <person name="Hu S."/>
            <person name="Huckvale T."/>
            <person name="Hung S.S."/>
            <person name="Kamenetzky L."/>
            <person name="Keane J.A."/>
            <person name="Kiss F."/>
            <person name="Koziol U."/>
            <person name="Lambert O."/>
            <person name="Liu K."/>
            <person name="Luo X."/>
            <person name="Luo Y."/>
            <person name="Macchiaroli N."/>
            <person name="Nichol S."/>
            <person name="Paps J."/>
            <person name="Parkinson J."/>
            <person name="Pouchkina-Stantcheva N."/>
            <person name="Riddiford N."/>
            <person name="Rosenzvit M."/>
            <person name="Salinas G."/>
            <person name="Wasmuth J.D."/>
            <person name="Zamanian M."/>
            <person name="Zheng Y."/>
            <person name="Cai X."/>
            <person name="Soberon X."/>
            <person name="Olson P.D."/>
            <person name="Laclette J.P."/>
            <person name="Brehm K."/>
            <person name="Berriman M."/>
            <person name="Garciarrubio A."/>
            <person name="Bobes R.J."/>
            <person name="Fragoso G."/>
            <person name="Sanchez-Flores A."/>
            <person name="Estrada K."/>
            <person name="Cevallos M.A."/>
            <person name="Morett E."/>
            <person name="Gonzalez V."/>
            <person name="Portillo T."/>
            <person name="Ochoa-Leyva A."/>
            <person name="Jose M.V."/>
            <person name="Sciutto E."/>
            <person name="Landa A."/>
            <person name="Jimenez L."/>
            <person name="Valdes V."/>
            <person name="Carrero J.C."/>
            <person name="Larralde C."/>
            <person name="Morales-Montor J."/>
            <person name="Limon-Lason J."/>
            <person name="Soberon X."/>
            <person name="Laclette J.P."/>
        </authorList>
    </citation>
    <scope>NUCLEOTIDE SEQUENCE [LARGE SCALE GENOMIC DNA]</scope>
</reference>
<reference evidence="11" key="2">
    <citation type="submission" date="2014-06" db="EMBL/GenBank/DDBJ databases">
        <authorList>
            <person name="Aslett M."/>
        </authorList>
    </citation>
    <scope>NUCLEOTIDE SEQUENCE</scope>
</reference>
<evidence type="ECO:0000313" key="11">
    <source>
        <dbReference type="EMBL" id="CDS16679.1"/>
    </source>
</evidence>
<dbReference type="Gene3D" id="3.40.50.300">
    <property type="entry name" value="P-loop containing nucleotide triphosphate hydrolases"/>
    <property type="match status" value="1"/>
</dbReference>
<dbReference type="GO" id="GO:0005789">
    <property type="term" value="C:endoplasmic reticulum membrane"/>
    <property type="evidence" value="ECO:0007669"/>
    <property type="project" value="UniProtKB-SubCell"/>
</dbReference>
<evidence type="ECO:0000256" key="7">
    <source>
        <dbReference type="ARBA" id="ARBA00022989"/>
    </source>
</evidence>
<dbReference type="Pfam" id="PF09439">
    <property type="entry name" value="SRPRB"/>
    <property type="match status" value="2"/>
</dbReference>
<dbReference type="Proteomes" id="UP000492820">
    <property type="component" value="Unassembled WGS sequence"/>
</dbReference>
<evidence type="ECO:0000256" key="5">
    <source>
        <dbReference type="ARBA" id="ARBA00022741"/>
    </source>
</evidence>
<protein>
    <recommendedName>
        <fullName evidence="3">Signal recognition particle receptor subunit beta</fullName>
    </recommendedName>
</protein>
<keyword evidence="7" id="KW-1133">Transmembrane helix</keyword>
<name>A0A068WG94_ECHGR</name>
<evidence type="ECO:0000256" key="10">
    <source>
        <dbReference type="ARBA" id="ARBA00023170"/>
    </source>
</evidence>
<evidence type="ECO:0000256" key="4">
    <source>
        <dbReference type="ARBA" id="ARBA00022692"/>
    </source>
</evidence>
<evidence type="ECO:0000256" key="8">
    <source>
        <dbReference type="ARBA" id="ARBA00023134"/>
    </source>
</evidence>
<comment type="subcellular location">
    <subcellularLocation>
        <location evidence="1">Endoplasmic reticulum membrane</location>
        <topology evidence="1">Single-pass membrane protein</topology>
    </subcellularLocation>
</comment>
<accession>A0A068WG94</accession>
<gene>
    <name evidence="11" type="ORF">EgrG_000910300</name>
</gene>
<evidence type="ECO:0000256" key="6">
    <source>
        <dbReference type="ARBA" id="ARBA00022824"/>
    </source>
</evidence>
<proteinExistence type="inferred from homology"/>
<evidence type="ECO:0000313" key="13">
    <source>
        <dbReference type="WBParaSite" id="EgrG_000910300"/>
    </source>
</evidence>
<keyword evidence="10 11" id="KW-0675">Receptor</keyword>
<keyword evidence="6" id="KW-0256">Endoplasmic reticulum</keyword>
<dbReference type="WBParaSite" id="EgrG_000910300">
    <property type="protein sequence ID" value="EgrG_000910300"/>
    <property type="gene ID" value="EgrG_000910300"/>
</dbReference>
<evidence type="ECO:0000313" key="12">
    <source>
        <dbReference type="Proteomes" id="UP000492820"/>
    </source>
</evidence>
<keyword evidence="8" id="KW-0342">GTP-binding</keyword>
<organism evidence="11">
    <name type="scientific">Echinococcus granulosus</name>
    <name type="common">Hydatid tapeworm</name>
    <dbReference type="NCBI Taxonomy" id="6210"/>
    <lineage>
        <taxon>Eukaryota</taxon>
        <taxon>Metazoa</taxon>
        <taxon>Spiralia</taxon>
        <taxon>Lophotrochozoa</taxon>
        <taxon>Platyhelminthes</taxon>
        <taxon>Cestoda</taxon>
        <taxon>Eucestoda</taxon>
        <taxon>Cyclophyllidea</taxon>
        <taxon>Taeniidae</taxon>
        <taxon>Echinococcus</taxon>
        <taxon>Echinococcus granulosus group</taxon>
    </lineage>
</organism>
<dbReference type="SUPFAM" id="SSF52540">
    <property type="entry name" value="P-loop containing nucleoside triphosphate hydrolases"/>
    <property type="match status" value="1"/>
</dbReference>
<evidence type="ECO:0000256" key="3">
    <source>
        <dbReference type="ARBA" id="ARBA00020256"/>
    </source>
</evidence>
<dbReference type="InterPro" id="IPR019009">
    <property type="entry name" value="SRP_receptor_beta_su"/>
</dbReference>
<evidence type="ECO:0000256" key="2">
    <source>
        <dbReference type="ARBA" id="ARBA00005619"/>
    </source>
</evidence>
<keyword evidence="4" id="KW-0812">Transmembrane</keyword>
<dbReference type="GO" id="GO:0005525">
    <property type="term" value="F:GTP binding"/>
    <property type="evidence" value="ECO:0007669"/>
    <property type="project" value="UniProtKB-KW"/>
</dbReference>
<dbReference type="EMBL" id="LK028576">
    <property type="protein sequence ID" value="CDS16679.1"/>
    <property type="molecule type" value="Genomic_DNA"/>
</dbReference>
<sequence length="212" mass="23797">MLYVVLGIVLITLFLLAYFCIGSTRRSTVLITGPCDAGKTSLLIMLAHKRNAMTFTSLIPNVEDYELRMKNLRKLKIVDVPGLEKLRFECINKQRANTGQDTAEYLFDLMTNATLARSRAPFLILCNKNDLPDAKDAVSIEQMLETELTTLCRTKANALAGLDGHQELRVPLVKKSGEKFLFAECKHHCVTFATCSVTSTDISPVRLWLERL</sequence>
<dbReference type="AlphaFoldDB" id="A0A068WG94"/>
<evidence type="ECO:0000256" key="9">
    <source>
        <dbReference type="ARBA" id="ARBA00023136"/>
    </source>
</evidence>
<reference evidence="13" key="3">
    <citation type="submission" date="2020-10" db="UniProtKB">
        <authorList>
            <consortium name="WormBaseParasite"/>
        </authorList>
    </citation>
    <scope>IDENTIFICATION</scope>
</reference>
<dbReference type="OrthoDB" id="41266at2759"/>
<keyword evidence="9" id="KW-0472">Membrane</keyword>
<evidence type="ECO:0000256" key="1">
    <source>
        <dbReference type="ARBA" id="ARBA00004389"/>
    </source>
</evidence>
<keyword evidence="5" id="KW-0547">Nucleotide-binding</keyword>
<dbReference type="InterPro" id="IPR027417">
    <property type="entry name" value="P-loop_NTPase"/>
</dbReference>
<comment type="similarity">
    <text evidence="2">Belongs to the SRP receptor beta subunit family.</text>
</comment>